<feature type="transmembrane region" description="Helical" evidence="2">
    <location>
        <begin position="12"/>
        <end position="35"/>
    </location>
</feature>
<keyword evidence="4" id="KW-1185">Reference proteome</keyword>
<evidence type="ECO:0000256" key="2">
    <source>
        <dbReference type="SAM" id="Phobius"/>
    </source>
</evidence>
<keyword evidence="3" id="KW-0378">Hydrolase</keyword>
<accession>A0A316U5W1</accession>
<dbReference type="STRING" id="1684307.A0A316U5W1"/>
<dbReference type="GeneID" id="37016440"/>
<evidence type="ECO:0000256" key="1">
    <source>
        <dbReference type="SAM" id="MobiDB-lite"/>
    </source>
</evidence>
<dbReference type="SUPFAM" id="SSF53474">
    <property type="entry name" value="alpha/beta-Hydrolases"/>
    <property type="match status" value="1"/>
</dbReference>
<sequence length="416" mass="45700">MSSLNVFPSLSTLFRVFSLLSVLSVSSIASLLYLYQGKLIYPSNLPAGARTDTTNPSDFSLPFENLALKTPDGEKLQAWFIRPDGKGQERKMTVVMFQANAGNIAHRLPLAAIFYKRLAVNVLMLSYRGYGLSTGSPNEAGIKIDAQVALDWLKARLWPESKNKREGIDFSSHNVILYGQSLGGAVAIDAAVRNGNWVKGLILENTFLDIPSLIPSVLPPARFFTWLCREVWSSRTRLPQLDKGVKVLFLSGKDDELVPPSQMRELYRVCRHKEGSGKEWSEFEEGTHNDTCMKPGYFPTIASFLHRHFSHTTPLSREALSRGFAGTKSNTSNVSGGSSGGGAGGEEEKITRELEEEYGDDWEHVEGGAGADEAGGQIEGMRRRVAGAGSKGPRDVVGEEIEEIQTEGVRRSRSDL</sequence>
<dbReference type="RefSeq" id="XP_025347384.1">
    <property type="nucleotide sequence ID" value="XM_025494706.1"/>
</dbReference>
<dbReference type="AlphaFoldDB" id="A0A316U5W1"/>
<feature type="region of interest" description="Disordered" evidence="1">
    <location>
        <begin position="325"/>
        <end position="416"/>
    </location>
</feature>
<keyword evidence="2" id="KW-0812">Transmembrane</keyword>
<proteinExistence type="predicted"/>
<dbReference type="GO" id="GO:0008474">
    <property type="term" value="F:palmitoyl-(protein) hydrolase activity"/>
    <property type="evidence" value="ECO:0007669"/>
    <property type="project" value="TreeGrafter"/>
</dbReference>
<dbReference type="OrthoDB" id="10249433at2759"/>
<keyword evidence="2" id="KW-0472">Membrane</keyword>
<organism evidence="3 4">
    <name type="scientific">Pseudomicrostroma glucosiphilum</name>
    <dbReference type="NCBI Taxonomy" id="1684307"/>
    <lineage>
        <taxon>Eukaryota</taxon>
        <taxon>Fungi</taxon>
        <taxon>Dikarya</taxon>
        <taxon>Basidiomycota</taxon>
        <taxon>Ustilaginomycotina</taxon>
        <taxon>Exobasidiomycetes</taxon>
        <taxon>Microstromatales</taxon>
        <taxon>Microstromatales incertae sedis</taxon>
        <taxon>Pseudomicrostroma</taxon>
    </lineage>
</organism>
<evidence type="ECO:0000313" key="4">
    <source>
        <dbReference type="Proteomes" id="UP000245942"/>
    </source>
</evidence>
<dbReference type="PANTHER" id="PTHR12277">
    <property type="entry name" value="ALPHA/BETA HYDROLASE DOMAIN-CONTAINING PROTEIN"/>
    <property type="match status" value="1"/>
</dbReference>
<dbReference type="Proteomes" id="UP000245942">
    <property type="component" value="Unassembled WGS sequence"/>
</dbReference>
<keyword evidence="2" id="KW-1133">Transmembrane helix</keyword>
<dbReference type="PANTHER" id="PTHR12277:SF81">
    <property type="entry name" value="PROTEIN ABHD13"/>
    <property type="match status" value="1"/>
</dbReference>
<reference evidence="3 4" key="1">
    <citation type="journal article" date="2018" name="Mol. Biol. Evol.">
        <title>Broad Genomic Sampling Reveals a Smut Pathogenic Ancestry of the Fungal Clade Ustilaginomycotina.</title>
        <authorList>
            <person name="Kijpornyongpan T."/>
            <person name="Mondo S.J."/>
            <person name="Barry K."/>
            <person name="Sandor L."/>
            <person name="Lee J."/>
            <person name="Lipzen A."/>
            <person name="Pangilinan J."/>
            <person name="LaButti K."/>
            <person name="Hainaut M."/>
            <person name="Henrissat B."/>
            <person name="Grigoriev I.V."/>
            <person name="Spatafora J.W."/>
            <person name="Aime M.C."/>
        </authorList>
    </citation>
    <scope>NUCLEOTIDE SEQUENCE [LARGE SCALE GENOMIC DNA]</scope>
    <source>
        <strain evidence="3 4">MCA 4718</strain>
    </source>
</reference>
<dbReference type="EMBL" id="KZ819328">
    <property type="protein sequence ID" value="PWN20224.1"/>
    <property type="molecule type" value="Genomic_DNA"/>
</dbReference>
<dbReference type="GO" id="GO:0016020">
    <property type="term" value="C:membrane"/>
    <property type="evidence" value="ECO:0007669"/>
    <property type="project" value="TreeGrafter"/>
</dbReference>
<name>A0A316U5W1_9BASI</name>
<dbReference type="Gene3D" id="3.40.50.1820">
    <property type="entry name" value="alpha/beta hydrolase"/>
    <property type="match status" value="1"/>
</dbReference>
<protein>
    <submittedName>
        <fullName evidence="3">Alpha/beta-hydrolase</fullName>
    </submittedName>
</protein>
<evidence type="ECO:0000313" key="3">
    <source>
        <dbReference type="EMBL" id="PWN20224.1"/>
    </source>
</evidence>
<gene>
    <name evidence="3" type="ORF">BCV69DRAFT_308642</name>
</gene>
<dbReference type="InterPro" id="IPR029058">
    <property type="entry name" value="AB_hydrolase_fold"/>
</dbReference>